<organism evidence="7 8">
    <name type="scientific">Nocardioides dokdonensis FR1436</name>
    <dbReference type="NCBI Taxonomy" id="1300347"/>
    <lineage>
        <taxon>Bacteria</taxon>
        <taxon>Bacillati</taxon>
        <taxon>Actinomycetota</taxon>
        <taxon>Actinomycetes</taxon>
        <taxon>Propionibacteriales</taxon>
        <taxon>Nocardioidaceae</taxon>
        <taxon>Nocardioides</taxon>
    </lineage>
</organism>
<evidence type="ECO:0000256" key="4">
    <source>
        <dbReference type="ARBA" id="ARBA00023014"/>
    </source>
</evidence>
<dbReference type="PANTHER" id="PTHR11228:SF22">
    <property type="entry name" value="PEPTIDE BIOSYNTHESIS PROTEIN YYDG-RELATED"/>
    <property type="match status" value="1"/>
</dbReference>
<keyword evidence="4" id="KW-0411">Iron-sulfur</keyword>
<dbReference type="InterPro" id="IPR013785">
    <property type="entry name" value="Aldolase_TIM"/>
</dbReference>
<protein>
    <submittedName>
        <fullName evidence="7">Antilisterial bacteriocin subtilosin biosynthesis protein AlbA</fullName>
    </submittedName>
</protein>
<dbReference type="GO" id="GO:0003824">
    <property type="term" value="F:catalytic activity"/>
    <property type="evidence" value="ECO:0007669"/>
    <property type="project" value="InterPro"/>
</dbReference>
<name>A0A1A9GQ23_9ACTN</name>
<evidence type="ECO:0000313" key="8">
    <source>
        <dbReference type="Proteomes" id="UP000077868"/>
    </source>
</evidence>
<evidence type="ECO:0000256" key="1">
    <source>
        <dbReference type="ARBA" id="ARBA00022691"/>
    </source>
</evidence>
<dbReference type="SFLD" id="SFLDS00029">
    <property type="entry name" value="Radical_SAM"/>
    <property type="match status" value="1"/>
</dbReference>
<dbReference type="Gene3D" id="3.20.20.70">
    <property type="entry name" value="Aldolase class I"/>
    <property type="match status" value="1"/>
</dbReference>
<evidence type="ECO:0000256" key="3">
    <source>
        <dbReference type="ARBA" id="ARBA00023004"/>
    </source>
</evidence>
<evidence type="ECO:0000259" key="6">
    <source>
        <dbReference type="PROSITE" id="PS51918"/>
    </source>
</evidence>
<dbReference type="SUPFAM" id="SSF102114">
    <property type="entry name" value="Radical SAM enzymes"/>
    <property type="match status" value="1"/>
</dbReference>
<dbReference type="Gene3D" id="3.30.110.40">
    <property type="entry name" value="TusA-like domain"/>
    <property type="match status" value="1"/>
</dbReference>
<accession>A0A1A9GQ23</accession>
<reference evidence="7 8" key="1">
    <citation type="submission" date="2016-03" db="EMBL/GenBank/DDBJ databases">
        <title>Complete genome sequence of a soil Actinobacterium, Nocardioides dokdonensis FR1436.</title>
        <authorList>
            <person name="Kwon S.-K."/>
            <person name="Kim K."/>
            <person name="Kim J.F."/>
        </authorList>
    </citation>
    <scope>NUCLEOTIDE SEQUENCE [LARGE SCALE GENOMIC DNA]</scope>
    <source>
        <strain evidence="7 8">FR1436</strain>
    </source>
</reference>
<keyword evidence="3" id="KW-0408">Iron</keyword>
<dbReference type="PROSITE" id="PS51918">
    <property type="entry name" value="RADICAL_SAM"/>
    <property type="match status" value="1"/>
</dbReference>
<keyword evidence="1" id="KW-0949">S-adenosyl-L-methionine</keyword>
<dbReference type="CDD" id="cd01335">
    <property type="entry name" value="Radical_SAM"/>
    <property type="match status" value="1"/>
</dbReference>
<dbReference type="Proteomes" id="UP000077868">
    <property type="component" value="Chromosome"/>
</dbReference>
<feature type="domain" description="Radical SAM core" evidence="6">
    <location>
        <begin position="114"/>
        <end position="310"/>
    </location>
</feature>
<evidence type="ECO:0000313" key="7">
    <source>
        <dbReference type="EMBL" id="ANH40399.1"/>
    </source>
</evidence>
<proteinExistence type="predicted"/>
<dbReference type="KEGG" id="ndk:I601_4003"/>
<keyword evidence="2" id="KW-0479">Metal-binding</keyword>
<feature type="region of interest" description="Disordered" evidence="5">
    <location>
        <begin position="1"/>
        <end position="22"/>
    </location>
</feature>
<dbReference type="STRING" id="1300347.I601_4003"/>
<dbReference type="EMBL" id="CP015079">
    <property type="protein sequence ID" value="ANH40399.1"/>
    <property type="molecule type" value="Genomic_DNA"/>
</dbReference>
<dbReference type="AlphaFoldDB" id="A0A1A9GQ23"/>
<dbReference type="Pfam" id="PF04055">
    <property type="entry name" value="Radical_SAM"/>
    <property type="match status" value="1"/>
</dbReference>
<dbReference type="InterPro" id="IPR036868">
    <property type="entry name" value="TusA-like_sf"/>
</dbReference>
<gene>
    <name evidence="7" type="primary">albA</name>
    <name evidence="7" type="ORF">I601_4003</name>
</gene>
<evidence type="ECO:0000256" key="5">
    <source>
        <dbReference type="SAM" id="MobiDB-lite"/>
    </source>
</evidence>
<dbReference type="SFLD" id="SFLDG01067">
    <property type="entry name" value="SPASM/twitch_domain_containing"/>
    <property type="match status" value="1"/>
</dbReference>
<dbReference type="InterPro" id="IPR007197">
    <property type="entry name" value="rSAM"/>
</dbReference>
<dbReference type="PATRIC" id="fig|1300347.3.peg.4009"/>
<dbReference type="InterPro" id="IPR058240">
    <property type="entry name" value="rSAM_sf"/>
</dbReference>
<dbReference type="InterPro" id="IPR050377">
    <property type="entry name" value="Radical_SAM_PqqE_MftC-like"/>
</dbReference>
<dbReference type="SUPFAM" id="SSF64307">
    <property type="entry name" value="SirA-like"/>
    <property type="match status" value="1"/>
</dbReference>
<dbReference type="RefSeq" id="WP_084527873.1">
    <property type="nucleotide sequence ID" value="NZ_CP015079.1"/>
</dbReference>
<dbReference type="GO" id="GO:0046872">
    <property type="term" value="F:metal ion binding"/>
    <property type="evidence" value="ECO:0007669"/>
    <property type="project" value="UniProtKB-KW"/>
</dbReference>
<dbReference type="OrthoDB" id="9782387at2"/>
<evidence type="ECO:0000256" key="2">
    <source>
        <dbReference type="ARBA" id="ARBA00022723"/>
    </source>
</evidence>
<keyword evidence="8" id="KW-1185">Reference proteome</keyword>
<dbReference type="PANTHER" id="PTHR11228">
    <property type="entry name" value="RADICAL SAM DOMAIN PROTEIN"/>
    <property type="match status" value="1"/>
</dbReference>
<sequence>MSHSDAVLTTVLPEPGQDHVPTPAGAVSRLIDGGDLDCGSGLLLLITRNMRRLEDGGHLGIRSAEPSVTIDLPAWADLVGHTIAMQHAESEQGPWWFVVEKAGAPATVFSTGSRTPVGERLWVYTNFDCNLACDYCCAESSPKAEARRFPVETAQKAFAEFAALGGREVFLTGGEPFMHPDLAGLVDAAEGLERTILTNAMILGRGRRREVLEGLDRSVALQVSLDSATPDLHDRQRGAGSWGKALDGIELAASLGFRVRIAATLYDEDPAGVQALHTRLDQLDIAPEDRVIRPVAAEGFADQGIHVSIDNLEPEPTLTADGAWWHPVAVTNPHMRIADTPLPVSEVIGVMRDTVAVQDAAAATGREVFRCA</sequence>
<dbReference type="GO" id="GO:0051536">
    <property type="term" value="F:iron-sulfur cluster binding"/>
    <property type="evidence" value="ECO:0007669"/>
    <property type="project" value="UniProtKB-KW"/>
</dbReference>